<evidence type="ECO:0000256" key="1">
    <source>
        <dbReference type="ARBA" id="ARBA00022857"/>
    </source>
</evidence>
<dbReference type="PANTHER" id="PTHR47706:SF6">
    <property type="entry name" value="NMRA-LIKE FAMILY PROTEIN (AFU_ORTHOLOGUE AFUA_6G00280)"/>
    <property type="match status" value="1"/>
</dbReference>
<dbReference type="AlphaFoldDB" id="A0A1Y2MFG6"/>
<dbReference type="STRING" id="105696.A0A1Y2MFG6"/>
<dbReference type="InterPro" id="IPR036291">
    <property type="entry name" value="NAD(P)-bd_dom_sf"/>
</dbReference>
<dbReference type="InParanoid" id="A0A1Y2MFG6"/>
<dbReference type="GO" id="GO:0016491">
    <property type="term" value="F:oxidoreductase activity"/>
    <property type="evidence" value="ECO:0007669"/>
    <property type="project" value="UniProtKB-KW"/>
</dbReference>
<keyword evidence="2" id="KW-0560">Oxidoreductase</keyword>
<organism evidence="3 4">
    <name type="scientific">Epicoccum nigrum</name>
    <name type="common">Soil fungus</name>
    <name type="synonym">Epicoccum purpurascens</name>
    <dbReference type="NCBI Taxonomy" id="105696"/>
    <lineage>
        <taxon>Eukaryota</taxon>
        <taxon>Fungi</taxon>
        <taxon>Dikarya</taxon>
        <taxon>Ascomycota</taxon>
        <taxon>Pezizomycotina</taxon>
        <taxon>Dothideomycetes</taxon>
        <taxon>Pleosporomycetidae</taxon>
        <taxon>Pleosporales</taxon>
        <taxon>Pleosporineae</taxon>
        <taxon>Didymellaceae</taxon>
        <taxon>Epicoccum</taxon>
    </lineage>
</organism>
<dbReference type="SUPFAM" id="SSF51735">
    <property type="entry name" value="NAD(P)-binding Rossmann-fold domains"/>
    <property type="match status" value="1"/>
</dbReference>
<evidence type="ECO:0000256" key="2">
    <source>
        <dbReference type="ARBA" id="ARBA00023002"/>
    </source>
</evidence>
<dbReference type="Gene3D" id="3.40.50.720">
    <property type="entry name" value="NAD(P)-binding Rossmann-like Domain"/>
    <property type="match status" value="1"/>
</dbReference>
<evidence type="ECO:0000313" key="3">
    <source>
        <dbReference type="EMBL" id="OSS54885.1"/>
    </source>
</evidence>
<evidence type="ECO:0000313" key="4">
    <source>
        <dbReference type="Proteomes" id="UP000193240"/>
    </source>
</evidence>
<dbReference type="EMBL" id="KZ107838">
    <property type="protein sequence ID" value="OSS54885.1"/>
    <property type="molecule type" value="Genomic_DNA"/>
</dbReference>
<dbReference type="Proteomes" id="UP000193240">
    <property type="component" value="Unassembled WGS sequence"/>
</dbReference>
<evidence type="ECO:0008006" key="5">
    <source>
        <dbReference type="Google" id="ProtNLM"/>
    </source>
</evidence>
<dbReference type="PANTHER" id="PTHR47706">
    <property type="entry name" value="NMRA-LIKE FAMILY PROTEIN"/>
    <property type="match status" value="1"/>
</dbReference>
<gene>
    <name evidence="3" type="ORF">B5807_01162</name>
</gene>
<keyword evidence="1" id="KW-0521">NADP</keyword>
<protein>
    <recommendedName>
        <fullName evidence="5">NmrA-like domain-containing protein</fullName>
    </recommendedName>
</protein>
<sequence>MTANTSKPTQVLLLGAGELGAAIHANISSLSNTHLTIGVRNPSKHTHLQSTTTSLTALDLTSPSDTLIPHFAAYDIIISATGFASSPGSVTKLATEILSAGKLRAQRGDSRLWFFPWQWGVDYDVTGDGAGLMPLFGEQKSVRDLLRTETAQNNVVWTVVSTGIFMSFLFEQFWGIVDREREASGVVTVRCLRDWEHGVTVTDVDNIGHVLARILAGDVEGENRVVYVAGDSVRYGRLADIVEEVVGSGCQVVRESWSVDYLREELRKDPDDEIKKYRLVFAGDGVYWDKETTANYQLGMDMKDAETFARKLFSVQK</sequence>
<accession>A0A1Y2MFG6</accession>
<dbReference type="OMA" id="ISCTGFA"/>
<name>A0A1Y2MFG6_EPING</name>
<dbReference type="InterPro" id="IPR051609">
    <property type="entry name" value="NmrA/Isoflavone_reductase-like"/>
</dbReference>
<proteinExistence type="predicted"/>
<reference evidence="3 4" key="1">
    <citation type="journal article" date="2017" name="Genome Announc.">
        <title>Genome sequence of the saprophytic ascomycete Epicoccum nigrum ICMP 19927 strain isolated from New Zealand.</title>
        <authorList>
            <person name="Fokin M."/>
            <person name="Fleetwood D."/>
            <person name="Weir B.S."/>
            <person name="Villas-Boas S.G."/>
        </authorList>
    </citation>
    <scope>NUCLEOTIDE SEQUENCE [LARGE SCALE GENOMIC DNA]</scope>
    <source>
        <strain evidence="3 4">ICMP 19927</strain>
    </source>
</reference>
<keyword evidence="4" id="KW-1185">Reference proteome</keyword>